<dbReference type="PANTHER" id="PTHR46825">
    <property type="entry name" value="D-ALANYL-D-ALANINE-CARBOXYPEPTIDASE/ENDOPEPTIDASE AMPH"/>
    <property type="match status" value="1"/>
</dbReference>
<feature type="domain" description="Beta-lactamase-related" evidence="1">
    <location>
        <begin position="43"/>
        <end position="334"/>
    </location>
</feature>
<dbReference type="InterPro" id="IPR001466">
    <property type="entry name" value="Beta-lactam-related"/>
</dbReference>
<dbReference type="Gene3D" id="3.40.710.10">
    <property type="entry name" value="DD-peptidase/beta-lactamase superfamily"/>
    <property type="match status" value="1"/>
</dbReference>
<dbReference type="PANTHER" id="PTHR46825:SF9">
    <property type="entry name" value="BETA-LACTAMASE-RELATED DOMAIN-CONTAINING PROTEIN"/>
    <property type="match status" value="1"/>
</dbReference>
<accession>A0ABX0IXE2</accession>
<dbReference type="InterPro" id="IPR050491">
    <property type="entry name" value="AmpC-like"/>
</dbReference>
<organism evidence="2 3">
    <name type="scientific">Flavobacterium jejuense</name>
    <dbReference type="NCBI Taxonomy" id="1544455"/>
    <lineage>
        <taxon>Bacteria</taxon>
        <taxon>Pseudomonadati</taxon>
        <taxon>Bacteroidota</taxon>
        <taxon>Flavobacteriia</taxon>
        <taxon>Flavobacteriales</taxon>
        <taxon>Flavobacteriaceae</taxon>
        <taxon>Flavobacterium</taxon>
    </lineage>
</organism>
<evidence type="ECO:0000259" key="1">
    <source>
        <dbReference type="Pfam" id="PF00144"/>
    </source>
</evidence>
<sequence>MKKLLLLTFLYFGITVSAQIQPRLQRIDSLLTYLELNNKFMGSLAIREEDKLVFSKGYGYSDINSKSKANNETKYKIGSITKTFTAVIIMQLVEEKKLKLDTKLSTFYPKVKNADKITIEELLHHRTGIPDYINQDSITSEELKAPDLKEVVFNKITNYDSLFEPDSKFQYSNSNYYLLGGIIEQLTKKSYAENIEKRIIKKIGLKNTLYPTQGARITNNESFSYLYNGSEWEQAEEWKNDIAYAAGEVVSNPTDLTQFIYALFQGKLVKKTSLEQMTTMKDSYGKALIQFPFGERRFYGHTGGIESFRSNVGYYPSEQLGVSLIVNGENFNRNDIMIGILSIYYKIPFPFPSFKKINQELINKYSGTYASKDIPLKITIFEKEGELLAQATGQSSFPLTLKDEKTFIFAQAGIEIVFGDNSFILHQGGGKFMFEKEK</sequence>
<gene>
    <name evidence="2" type="ORF">FIA58_017265</name>
</gene>
<evidence type="ECO:0000313" key="2">
    <source>
        <dbReference type="EMBL" id="NHN27432.1"/>
    </source>
</evidence>
<dbReference type="SUPFAM" id="SSF56601">
    <property type="entry name" value="beta-lactamase/transpeptidase-like"/>
    <property type="match status" value="1"/>
</dbReference>
<name>A0ABX0IXE2_9FLAO</name>
<dbReference type="EMBL" id="VEVQ02000014">
    <property type="protein sequence ID" value="NHN27432.1"/>
    <property type="molecule type" value="Genomic_DNA"/>
</dbReference>
<proteinExistence type="predicted"/>
<keyword evidence="3" id="KW-1185">Reference proteome</keyword>
<dbReference type="Pfam" id="PF00144">
    <property type="entry name" value="Beta-lactamase"/>
    <property type="match status" value="1"/>
</dbReference>
<dbReference type="RefSeq" id="WP_140963948.1">
    <property type="nucleotide sequence ID" value="NZ_VEVQ02000014.1"/>
</dbReference>
<dbReference type="Proteomes" id="UP000817854">
    <property type="component" value="Unassembled WGS sequence"/>
</dbReference>
<comment type="caution">
    <text evidence="2">The sequence shown here is derived from an EMBL/GenBank/DDBJ whole genome shotgun (WGS) entry which is preliminary data.</text>
</comment>
<protein>
    <submittedName>
        <fullName evidence="2">Beta-lactamase family protein</fullName>
    </submittedName>
</protein>
<reference evidence="2" key="2">
    <citation type="submission" date="2020-02" db="EMBL/GenBank/DDBJ databases">
        <title>Flavobacterium profundi sp. nov., isolated from a deep-sea seamount.</title>
        <authorList>
            <person name="Zhang D.-C."/>
        </authorList>
    </citation>
    <scope>NUCLEOTIDE SEQUENCE</scope>
    <source>
        <strain evidence="2">EC11</strain>
    </source>
</reference>
<evidence type="ECO:0000313" key="3">
    <source>
        <dbReference type="Proteomes" id="UP000817854"/>
    </source>
</evidence>
<reference evidence="2" key="1">
    <citation type="submission" date="2019-05" db="EMBL/GenBank/DDBJ databases">
        <authorList>
            <person name="Lianzixin W."/>
        </authorList>
    </citation>
    <scope>NUCLEOTIDE SEQUENCE</scope>
    <source>
        <strain evidence="2">EC11</strain>
    </source>
</reference>
<dbReference type="InterPro" id="IPR012338">
    <property type="entry name" value="Beta-lactam/transpept-like"/>
</dbReference>